<feature type="region of interest" description="Disordered" evidence="7">
    <location>
        <begin position="244"/>
        <end position="272"/>
    </location>
</feature>
<dbReference type="PANTHER" id="PTHR47997">
    <property type="entry name" value="MYB DOMAIN PROTEIN 55"/>
    <property type="match status" value="1"/>
</dbReference>
<dbReference type="InterPro" id="IPR051953">
    <property type="entry name" value="Plant_SW-associated_TFs"/>
</dbReference>
<dbReference type="PANTHER" id="PTHR47997:SF28">
    <property type="entry name" value="TRANSCRIPTION FACTOR MYB15-LIKE"/>
    <property type="match status" value="1"/>
</dbReference>
<evidence type="ECO:0000313" key="10">
    <source>
        <dbReference type="EMBL" id="CAK7350749.1"/>
    </source>
</evidence>
<sequence>MEVARVTCCTKFGMGINSVEEGLGYKVCVPGLLGDGKSDVVECIRTATAAIWCFKAEEVNSRNRFPRSETMRRISQNLCLKRGTWSPDEDHKLRAYIKRHGICNWNQMPQAAGLLRSGKSCRLRWMNYLRPDIKRGKFSKEEVRTIIKQHEKLGNRWSAIAAKLPGRTDNDIKNYWNTHLKNRMYNNIINTAVQAPKVQGVPISKEESKKRKSSDNIDASLLTAPKILNSEEYSSKGFPMSPIQSASNFTSSSSPVSDLNENQTSSGLEEENPGLLESFGEFGLWGEPLSMEGQMCKVDNYGETYTDEMWIQELLYYPNASPNFDAGENFWMDCLMQAQLFFRCCKLAIAMAALHYKGDQVATRLVYFAEPPTGIRESLRFDYCGITTPRYCKDC</sequence>
<keyword evidence="4" id="KW-0238">DNA-binding</keyword>
<feature type="compositionally biased region" description="Polar residues" evidence="7">
    <location>
        <begin position="244"/>
        <end position="267"/>
    </location>
</feature>
<dbReference type="InterPro" id="IPR009057">
    <property type="entry name" value="Homeodomain-like_sf"/>
</dbReference>
<dbReference type="SUPFAM" id="SSF46689">
    <property type="entry name" value="Homeodomain-like"/>
    <property type="match status" value="1"/>
</dbReference>
<evidence type="ECO:0000256" key="6">
    <source>
        <dbReference type="ARBA" id="ARBA00023242"/>
    </source>
</evidence>
<dbReference type="InterPro" id="IPR001005">
    <property type="entry name" value="SANT/Myb"/>
</dbReference>
<evidence type="ECO:0000256" key="4">
    <source>
        <dbReference type="ARBA" id="ARBA00023125"/>
    </source>
</evidence>
<feature type="domain" description="Myb-like" evidence="8">
    <location>
        <begin position="130"/>
        <end position="180"/>
    </location>
</feature>
<evidence type="ECO:0000259" key="9">
    <source>
        <dbReference type="PROSITE" id="PS51294"/>
    </source>
</evidence>
<dbReference type="PROSITE" id="PS51294">
    <property type="entry name" value="HTH_MYB"/>
    <property type="match status" value="2"/>
</dbReference>
<protein>
    <submittedName>
        <fullName evidence="10">Uncharacterized protein</fullName>
    </submittedName>
</protein>
<dbReference type="FunFam" id="1.10.10.60:FF:000001">
    <property type="entry name" value="MYB-related transcription factor"/>
    <property type="match status" value="1"/>
</dbReference>
<evidence type="ECO:0000313" key="11">
    <source>
        <dbReference type="Proteomes" id="UP001314170"/>
    </source>
</evidence>
<dbReference type="AlphaFoldDB" id="A0AAV1SL99"/>
<dbReference type="Pfam" id="PF00249">
    <property type="entry name" value="Myb_DNA-binding"/>
    <property type="match status" value="2"/>
</dbReference>
<dbReference type="Gene3D" id="1.10.10.60">
    <property type="entry name" value="Homeodomain-like"/>
    <property type="match status" value="2"/>
</dbReference>
<keyword evidence="2" id="KW-0677">Repeat</keyword>
<gene>
    <name evidence="10" type="ORF">DCAF_LOCUS23493</name>
</gene>
<proteinExistence type="predicted"/>
<keyword evidence="5" id="KW-0804">Transcription</keyword>
<comment type="caution">
    <text evidence="10">The sequence shown here is derived from an EMBL/GenBank/DDBJ whole genome shotgun (WGS) entry which is preliminary data.</text>
</comment>
<keyword evidence="11" id="KW-1185">Reference proteome</keyword>
<dbReference type="Proteomes" id="UP001314170">
    <property type="component" value="Unassembled WGS sequence"/>
</dbReference>
<evidence type="ECO:0000256" key="7">
    <source>
        <dbReference type="SAM" id="MobiDB-lite"/>
    </source>
</evidence>
<keyword evidence="6" id="KW-0539">Nucleus</keyword>
<accession>A0AAV1SL99</accession>
<name>A0AAV1SL99_9ROSI</name>
<dbReference type="GO" id="GO:0003677">
    <property type="term" value="F:DNA binding"/>
    <property type="evidence" value="ECO:0007669"/>
    <property type="project" value="UniProtKB-KW"/>
</dbReference>
<dbReference type="InterPro" id="IPR017930">
    <property type="entry name" value="Myb_dom"/>
</dbReference>
<dbReference type="EMBL" id="CAWUPB010001184">
    <property type="protein sequence ID" value="CAK7350749.1"/>
    <property type="molecule type" value="Genomic_DNA"/>
</dbReference>
<feature type="domain" description="HTH myb-type" evidence="9">
    <location>
        <begin position="130"/>
        <end position="184"/>
    </location>
</feature>
<comment type="subcellular location">
    <subcellularLocation>
        <location evidence="1">Nucleus</location>
    </subcellularLocation>
</comment>
<evidence type="ECO:0000256" key="1">
    <source>
        <dbReference type="ARBA" id="ARBA00004123"/>
    </source>
</evidence>
<keyword evidence="3" id="KW-0805">Transcription regulation</keyword>
<feature type="domain" description="HTH myb-type" evidence="9">
    <location>
        <begin position="80"/>
        <end position="129"/>
    </location>
</feature>
<evidence type="ECO:0000256" key="3">
    <source>
        <dbReference type="ARBA" id="ARBA00023015"/>
    </source>
</evidence>
<dbReference type="SMART" id="SM00717">
    <property type="entry name" value="SANT"/>
    <property type="match status" value="2"/>
</dbReference>
<feature type="domain" description="Myb-like" evidence="8">
    <location>
        <begin position="80"/>
        <end position="129"/>
    </location>
</feature>
<evidence type="ECO:0000256" key="5">
    <source>
        <dbReference type="ARBA" id="ARBA00023163"/>
    </source>
</evidence>
<dbReference type="GO" id="GO:0005634">
    <property type="term" value="C:nucleus"/>
    <property type="evidence" value="ECO:0007669"/>
    <property type="project" value="UniProtKB-SubCell"/>
</dbReference>
<reference evidence="10 11" key="1">
    <citation type="submission" date="2024-01" db="EMBL/GenBank/DDBJ databases">
        <authorList>
            <person name="Waweru B."/>
        </authorList>
    </citation>
    <scope>NUCLEOTIDE SEQUENCE [LARGE SCALE GENOMIC DNA]</scope>
</reference>
<dbReference type="CDD" id="cd00167">
    <property type="entry name" value="SANT"/>
    <property type="match status" value="2"/>
</dbReference>
<evidence type="ECO:0000256" key="2">
    <source>
        <dbReference type="ARBA" id="ARBA00022737"/>
    </source>
</evidence>
<dbReference type="PROSITE" id="PS50090">
    <property type="entry name" value="MYB_LIKE"/>
    <property type="match status" value="2"/>
</dbReference>
<organism evidence="10 11">
    <name type="scientific">Dovyalis caffra</name>
    <dbReference type="NCBI Taxonomy" id="77055"/>
    <lineage>
        <taxon>Eukaryota</taxon>
        <taxon>Viridiplantae</taxon>
        <taxon>Streptophyta</taxon>
        <taxon>Embryophyta</taxon>
        <taxon>Tracheophyta</taxon>
        <taxon>Spermatophyta</taxon>
        <taxon>Magnoliopsida</taxon>
        <taxon>eudicotyledons</taxon>
        <taxon>Gunneridae</taxon>
        <taxon>Pentapetalae</taxon>
        <taxon>rosids</taxon>
        <taxon>fabids</taxon>
        <taxon>Malpighiales</taxon>
        <taxon>Salicaceae</taxon>
        <taxon>Flacourtieae</taxon>
        <taxon>Dovyalis</taxon>
    </lineage>
</organism>
<evidence type="ECO:0000259" key="8">
    <source>
        <dbReference type="PROSITE" id="PS50090"/>
    </source>
</evidence>